<feature type="chain" id="PRO_5046929090" description="Tripartite tricarboxylate transporter substrate binding protein" evidence="2">
    <location>
        <begin position="30"/>
        <end position="330"/>
    </location>
</feature>
<accession>A0ABN7ZDD8</accession>
<dbReference type="Proteomes" id="UP000727654">
    <property type="component" value="Unassembled WGS sequence"/>
</dbReference>
<evidence type="ECO:0000313" key="3">
    <source>
        <dbReference type="EMBL" id="CAG9183988.1"/>
    </source>
</evidence>
<evidence type="ECO:0008006" key="5">
    <source>
        <dbReference type="Google" id="ProtNLM"/>
    </source>
</evidence>
<sequence>METTLNALASLRSALVLSCALAAAPLANAQPSYPDKPIRIVVPFPPGGPTDSMARLVAQYLGQQLSQSVIVDNRGGAGGNIATEVAASSPADGYTLYFGTTGTMAINPSLYRHLKTDPIKALDSVGTVASTPNLLVVSPTLPANNIKELIALARQKPGSLTFGSAGNGSSNHLSGELFGSMAGIDITHVPYKGTGAALTDLFGGRISMLFDTVANQVQFIASGKVKPIALTGAHRSEALPKVPTIAESGLPDFDVTIWFGVSAPKGTPPEVVKLLNLRLQTALAMPEFKSKLSALGAQPMPGTPADYTRLIQADTAKWAKVVKLTGATLD</sequence>
<dbReference type="PANTHER" id="PTHR42928">
    <property type="entry name" value="TRICARBOXYLATE-BINDING PROTEIN"/>
    <property type="match status" value="1"/>
</dbReference>
<gene>
    <name evidence="3" type="ORF">LMG23992_05124</name>
</gene>
<dbReference type="EMBL" id="CAJZAI010000022">
    <property type="protein sequence ID" value="CAG9183988.1"/>
    <property type="molecule type" value="Genomic_DNA"/>
</dbReference>
<organism evidence="3 4">
    <name type="scientific">Cupriavidus laharis</name>
    <dbReference type="NCBI Taxonomy" id="151654"/>
    <lineage>
        <taxon>Bacteria</taxon>
        <taxon>Pseudomonadati</taxon>
        <taxon>Pseudomonadota</taxon>
        <taxon>Betaproteobacteria</taxon>
        <taxon>Burkholderiales</taxon>
        <taxon>Burkholderiaceae</taxon>
        <taxon>Cupriavidus</taxon>
    </lineage>
</organism>
<feature type="signal peptide" evidence="2">
    <location>
        <begin position="1"/>
        <end position="29"/>
    </location>
</feature>
<dbReference type="Gene3D" id="3.40.190.10">
    <property type="entry name" value="Periplasmic binding protein-like II"/>
    <property type="match status" value="1"/>
</dbReference>
<dbReference type="SUPFAM" id="SSF53850">
    <property type="entry name" value="Periplasmic binding protein-like II"/>
    <property type="match status" value="1"/>
</dbReference>
<dbReference type="CDD" id="cd13578">
    <property type="entry name" value="PBP2_Bug27"/>
    <property type="match status" value="1"/>
</dbReference>
<proteinExistence type="inferred from homology"/>
<keyword evidence="4" id="KW-1185">Reference proteome</keyword>
<dbReference type="InterPro" id="IPR042100">
    <property type="entry name" value="Bug_dom1"/>
</dbReference>
<dbReference type="PIRSF" id="PIRSF017082">
    <property type="entry name" value="YflP"/>
    <property type="match status" value="1"/>
</dbReference>
<dbReference type="RefSeq" id="WP_224082563.1">
    <property type="nucleotide sequence ID" value="NZ_CAJZAI010000022.1"/>
</dbReference>
<dbReference type="PANTHER" id="PTHR42928:SF5">
    <property type="entry name" value="BLR1237 PROTEIN"/>
    <property type="match status" value="1"/>
</dbReference>
<evidence type="ECO:0000256" key="2">
    <source>
        <dbReference type="SAM" id="SignalP"/>
    </source>
</evidence>
<evidence type="ECO:0000256" key="1">
    <source>
        <dbReference type="ARBA" id="ARBA00006987"/>
    </source>
</evidence>
<dbReference type="Gene3D" id="3.40.190.150">
    <property type="entry name" value="Bordetella uptake gene, domain 1"/>
    <property type="match status" value="1"/>
</dbReference>
<dbReference type="InterPro" id="IPR005064">
    <property type="entry name" value="BUG"/>
</dbReference>
<name>A0ABN7ZDD8_9BURK</name>
<comment type="caution">
    <text evidence="3">The sequence shown here is derived from an EMBL/GenBank/DDBJ whole genome shotgun (WGS) entry which is preliminary data.</text>
</comment>
<keyword evidence="2" id="KW-0732">Signal</keyword>
<protein>
    <recommendedName>
        <fullName evidence="5">Tripartite tricarboxylate transporter substrate binding protein</fullName>
    </recommendedName>
</protein>
<reference evidence="3 4" key="1">
    <citation type="submission" date="2021-08" db="EMBL/GenBank/DDBJ databases">
        <authorList>
            <person name="Peeters C."/>
        </authorList>
    </citation>
    <scope>NUCLEOTIDE SEQUENCE [LARGE SCALE GENOMIC DNA]</scope>
    <source>
        <strain evidence="3 4">LMG 23992</strain>
    </source>
</reference>
<evidence type="ECO:0000313" key="4">
    <source>
        <dbReference type="Proteomes" id="UP000727654"/>
    </source>
</evidence>
<dbReference type="Pfam" id="PF03401">
    <property type="entry name" value="TctC"/>
    <property type="match status" value="1"/>
</dbReference>
<comment type="similarity">
    <text evidence="1">Belongs to the UPF0065 (bug) family.</text>
</comment>